<comment type="caution">
    <text evidence="1">The sequence shown here is derived from an EMBL/GenBank/DDBJ whole genome shotgun (WGS) entry which is preliminary data.</text>
</comment>
<organism evidence="1 2">
    <name type="scientific">Mesorhizobium captivum</name>
    <dbReference type="NCBI Taxonomy" id="3072319"/>
    <lineage>
        <taxon>Bacteria</taxon>
        <taxon>Pseudomonadati</taxon>
        <taxon>Pseudomonadota</taxon>
        <taxon>Alphaproteobacteria</taxon>
        <taxon>Hyphomicrobiales</taxon>
        <taxon>Phyllobacteriaceae</taxon>
        <taxon>Mesorhizobium</taxon>
    </lineage>
</organism>
<dbReference type="RefSeq" id="WP_320230063.1">
    <property type="nucleotide sequence ID" value="NZ_JAVIJC010000059.1"/>
</dbReference>
<proteinExistence type="predicted"/>
<dbReference type="EMBL" id="JAVIJC010000059">
    <property type="protein sequence ID" value="MDX8496372.1"/>
    <property type="molecule type" value="Genomic_DNA"/>
</dbReference>
<evidence type="ECO:0000313" key="1">
    <source>
        <dbReference type="EMBL" id="MDX8496372.1"/>
    </source>
</evidence>
<reference evidence="1 2" key="1">
    <citation type="submission" date="2023-08" db="EMBL/GenBank/DDBJ databases">
        <title>Implementing the SeqCode for naming new Mesorhizobium species isolated from Vachellia karroo root nodules.</title>
        <authorList>
            <person name="Van Lill M."/>
        </authorList>
    </citation>
    <scope>NUCLEOTIDE SEQUENCE [LARGE SCALE GENOMIC DNA]</scope>
    <source>
        <strain evidence="1 2">VK22B</strain>
    </source>
</reference>
<accession>A0ABU4ZEI6</accession>
<dbReference type="Proteomes" id="UP001271249">
    <property type="component" value="Unassembled WGS sequence"/>
</dbReference>
<sequence length="43" mass="4610">MSIAAVNAFIRSFAQLLATSDYHAPGFISAFWGRVRSDPGIAP</sequence>
<gene>
    <name evidence="1" type="ORF">RFN29_33145</name>
</gene>
<keyword evidence="2" id="KW-1185">Reference proteome</keyword>
<name>A0ABU4ZEI6_9HYPH</name>
<evidence type="ECO:0000313" key="2">
    <source>
        <dbReference type="Proteomes" id="UP001271249"/>
    </source>
</evidence>
<protein>
    <submittedName>
        <fullName evidence="1">Uncharacterized protein</fullName>
    </submittedName>
</protein>